<keyword evidence="2" id="KW-1185">Reference proteome</keyword>
<accession>A0A3P6SDW0</accession>
<evidence type="ECO:0000313" key="1">
    <source>
        <dbReference type="EMBL" id="VDK72746.1"/>
    </source>
</evidence>
<gene>
    <name evidence="1" type="ORF">DILT_LOCUS2434</name>
</gene>
<dbReference type="OrthoDB" id="6269034at2759"/>
<evidence type="ECO:0008006" key="3">
    <source>
        <dbReference type="Google" id="ProtNLM"/>
    </source>
</evidence>
<dbReference type="EMBL" id="UYRU01042098">
    <property type="protein sequence ID" value="VDK72746.1"/>
    <property type="molecule type" value="Genomic_DNA"/>
</dbReference>
<reference evidence="1 2" key="1">
    <citation type="submission" date="2018-11" db="EMBL/GenBank/DDBJ databases">
        <authorList>
            <consortium name="Pathogen Informatics"/>
        </authorList>
    </citation>
    <scope>NUCLEOTIDE SEQUENCE [LARGE SCALE GENOMIC DNA]</scope>
</reference>
<evidence type="ECO:0000313" key="2">
    <source>
        <dbReference type="Proteomes" id="UP000281553"/>
    </source>
</evidence>
<dbReference type="Proteomes" id="UP000281553">
    <property type="component" value="Unassembled WGS sequence"/>
</dbReference>
<organism evidence="1 2">
    <name type="scientific">Dibothriocephalus latus</name>
    <name type="common">Fish tapeworm</name>
    <name type="synonym">Diphyllobothrium latum</name>
    <dbReference type="NCBI Taxonomy" id="60516"/>
    <lineage>
        <taxon>Eukaryota</taxon>
        <taxon>Metazoa</taxon>
        <taxon>Spiralia</taxon>
        <taxon>Lophotrochozoa</taxon>
        <taxon>Platyhelminthes</taxon>
        <taxon>Cestoda</taxon>
        <taxon>Eucestoda</taxon>
        <taxon>Diphyllobothriidea</taxon>
        <taxon>Diphyllobothriidae</taxon>
        <taxon>Dibothriocephalus</taxon>
    </lineage>
</organism>
<sequence>MGSRNSCFLESGYYDLLYSVQTAVQYTISQYESPLKLEKVRLKYEVLDGCSNRDKARGLQLIRALDEMKNYSETARSWSVLLGPPLGGDCNIVSDWISNNVIGYDTHHSLYQVSYVCRLEFLGRQFSQVDRPLVHESTDLNLASVSMTVQTTPFANMFKMFLRFHGWQDIIIIYEVSEQRIQNHVFVESLRMYLAYSQENTASPRIVGVFALQCSAESVSNYFSKGINVDVIVVIARPIMTLNFLRNMKSSKILSSGKVAVVQFDPPSSNVYDTLRAWRLAMSFEMEIGESGLCLFILNTSPAGSGFNFSSTYLDSHLDITLASAASLAIRMAQLLLDYGNGSIPNNTNFFRPLAEPLIRVPTLPGITFSLGQWGTHFFNYYDFYLFRIQGDLLFNTSQKVATAKWEDIYQLEGMILAGTNIVQECTPRRWPSNGSGPGVNYCMLTVCEDGNGDGLRNDRPMRINYNLLRDREKSF</sequence>
<protein>
    <recommendedName>
        <fullName evidence="3">Receptor ligand binding region domain-containing protein</fullName>
    </recommendedName>
</protein>
<dbReference type="AlphaFoldDB" id="A0A3P6SDW0"/>
<proteinExistence type="predicted"/>
<name>A0A3P6SDW0_DIBLA</name>